<comment type="caution">
    <text evidence="1">The sequence shown here is derived from an EMBL/GenBank/DDBJ whole genome shotgun (WGS) entry which is preliminary data.</text>
</comment>
<dbReference type="Proteomes" id="UP000324222">
    <property type="component" value="Unassembled WGS sequence"/>
</dbReference>
<organism evidence="1 2">
    <name type="scientific">Portunus trituberculatus</name>
    <name type="common">Swimming crab</name>
    <name type="synonym">Neptunus trituberculatus</name>
    <dbReference type="NCBI Taxonomy" id="210409"/>
    <lineage>
        <taxon>Eukaryota</taxon>
        <taxon>Metazoa</taxon>
        <taxon>Ecdysozoa</taxon>
        <taxon>Arthropoda</taxon>
        <taxon>Crustacea</taxon>
        <taxon>Multicrustacea</taxon>
        <taxon>Malacostraca</taxon>
        <taxon>Eumalacostraca</taxon>
        <taxon>Eucarida</taxon>
        <taxon>Decapoda</taxon>
        <taxon>Pleocyemata</taxon>
        <taxon>Brachyura</taxon>
        <taxon>Eubrachyura</taxon>
        <taxon>Portunoidea</taxon>
        <taxon>Portunidae</taxon>
        <taxon>Portuninae</taxon>
        <taxon>Portunus</taxon>
    </lineage>
</organism>
<protein>
    <submittedName>
        <fullName evidence="1">Uncharacterized protein</fullName>
    </submittedName>
</protein>
<proteinExistence type="predicted"/>
<name>A0A5B7HDA0_PORTR</name>
<evidence type="ECO:0000313" key="2">
    <source>
        <dbReference type="Proteomes" id="UP000324222"/>
    </source>
</evidence>
<gene>
    <name evidence="1" type="ORF">E2C01_062306</name>
</gene>
<dbReference type="EMBL" id="VSRR010027305">
    <property type="protein sequence ID" value="MPC68113.1"/>
    <property type="molecule type" value="Genomic_DNA"/>
</dbReference>
<keyword evidence="2" id="KW-1185">Reference proteome</keyword>
<dbReference type="AlphaFoldDB" id="A0A5B7HDA0"/>
<reference evidence="1 2" key="1">
    <citation type="submission" date="2019-05" db="EMBL/GenBank/DDBJ databases">
        <title>Another draft genome of Portunus trituberculatus and its Hox gene families provides insights of decapod evolution.</title>
        <authorList>
            <person name="Jeong J.-H."/>
            <person name="Song I."/>
            <person name="Kim S."/>
            <person name="Choi T."/>
            <person name="Kim D."/>
            <person name="Ryu S."/>
            <person name="Kim W."/>
        </authorList>
    </citation>
    <scope>NUCLEOTIDE SEQUENCE [LARGE SCALE GENOMIC DNA]</scope>
    <source>
        <tissue evidence="1">Muscle</tissue>
    </source>
</reference>
<sequence>MTQEVAERTIKRVSGSEGEYGAGGCAVSVADTRPGLGGGWRLARGSQACRCAQGVEHLGSDEAIFL</sequence>
<evidence type="ECO:0000313" key="1">
    <source>
        <dbReference type="EMBL" id="MPC68113.1"/>
    </source>
</evidence>
<accession>A0A5B7HDA0</accession>